<protein>
    <recommendedName>
        <fullName evidence="2">DUF429 domain-containing protein</fullName>
    </recommendedName>
</protein>
<evidence type="ECO:0008006" key="2">
    <source>
        <dbReference type="Google" id="ProtNLM"/>
    </source>
</evidence>
<accession>A0A1J5SXS4</accession>
<sequence>MSQSAQIVVGVDVGGKRKGFHAVALRGNFCIDKLSTPSASAIVDWCQQKRAVAVGVDAPCQWSLTGRARPAERALMHEGIWCFATPTQKMAEDHPKDNYGWMLAGAELFSLLRAHYHLFDAQPVDSNPVCFETFPQAVACALAGKIISAKRKSSVRRKILSDMGIATTILPNIDFVDAALCAVTAQSLLDGNCHNYGDRSEGFIVVPKISR</sequence>
<organism evidence="1">
    <name type="scientific">mine drainage metagenome</name>
    <dbReference type="NCBI Taxonomy" id="410659"/>
    <lineage>
        <taxon>unclassified sequences</taxon>
        <taxon>metagenomes</taxon>
        <taxon>ecological metagenomes</taxon>
    </lineage>
</organism>
<gene>
    <name evidence="1" type="ORF">GALL_92060</name>
</gene>
<dbReference type="InterPro" id="IPR007362">
    <property type="entry name" value="DUF429"/>
</dbReference>
<comment type="caution">
    <text evidence="1">The sequence shown here is derived from an EMBL/GenBank/DDBJ whole genome shotgun (WGS) entry which is preliminary data.</text>
</comment>
<dbReference type="AlphaFoldDB" id="A0A1J5SXS4"/>
<name>A0A1J5SXS4_9ZZZZ</name>
<proteinExistence type="predicted"/>
<reference evidence="1" key="1">
    <citation type="submission" date="2016-10" db="EMBL/GenBank/DDBJ databases">
        <title>Sequence of Gallionella enrichment culture.</title>
        <authorList>
            <person name="Poehlein A."/>
            <person name="Muehling M."/>
            <person name="Daniel R."/>
        </authorList>
    </citation>
    <scope>NUCLEOTIDE SEQUENCE</scope>
</reference>
<evidence type="ECO:0000313" key="1">
    <source>
        <dbReference type="EMBL" id="OIR08821.1"/>
    </source>
</evidence>
<dbReference type="Pfam" id="PF04250">
    <property type="entry name" value="DUF429"/>
    <property type="match status" value="1"/>
</dbReference>
<dbReference type="EMBL" id="MLJW01000030">
    <property type="protein sequence ID" value="OIR08821.1"/>
    <property type="molecule type" value="Genomic_DNA"/>
</dbReference>